<organism evidence="1 2">
    <name type="scientific">Methylohalomonas lacus</name>
    <dbReference type="NCBI Taxonomy" id="398773"/>
    <lineage>
        <taxon>Bacteria</taxon>
        <taxon>Pseudomonadati</taxon>
        <taxon>Pseudomonadota</taxon>
        <taxon>Gammaproteobacteria</taxon>
        <taxon>Methylohalomonadales</taxon>
        <taxon>Methylohalomonadaceae</taxon>
        <taxon>Methylohalomonas</taxon>
    </lineage>
</organism>
<dbReference type="GO" id="GO:0051276">
    <property type="term" value="P:chromosome organization"/>
    <property type="evidence" value="ECO:0007669"/>
    <property type="project" value="InterPro"/>
</dbReference>
<accession>A0AAE3HH68</accession>
<protein>
    <submittedName>
        <fullName evidence="1">Phage terminase small subunit</fullName>
    </submittedName>
</protein>
<keyword evidence="2" id="KW-1185">Reference proteome</keyword>
<dbReference type="Gene3D" id="1.10.10.1400">
    <property type="entry name" value="Terminase, small subunit, N-terminal DNA-binding domain, HTH motif"/>
    <property type="match status" value="1"/>
</dbReference>
<dbReference type="Pfam" id="PF03592">
    <property type="entry name" value="Terminase_2"/>
    <property type="match status" value="1"/>
</dbReference>
<dbReference type="RefSeq" id="WP_259053632.1">
    <property type="nucleotide sequence ID" value="NZ_JANUCT010000001.1"/>
</dbReference>
<dbReference type="AlphaFoldDB" id="A0AAE3HH68"/>
<evidence type="ECO:0000313" key="1">
    <source>
        <dbReference type="EMBL" id="MCS3902211.1"/>
    </source>
</evidence>
<sequence length="187" mass="21323">MATNKNDKANTSRTHNGIKLTKAQQRFCDAYLADPERNGTRVYKQLHPKVNDKTARANASRMLANANVSAYVEQKEQEIHDRLMAQYEANEDNIIRELSAMAFARLSDFMYWGPEGISLRDCKTLDAMQQAGIVELRQTRDSVSVKLQKREALYLLGQRLGLFNNDGNTEQRVKVYINHDLSAADEQ</sequence>
<gene>
    <name evidence="1" type="ORF">J2T55_000203</name>
</gene>
<name>A0AAE3HH68_9GAMM</name>
<dbReference type="InterPro" id="IPR005335">
    <property type="entry name" value="Terminase_ssu"/>
</dbReference>
<reference evidence="1" key="1">
    <citation type="submission" date="2022-08" db="EMBL/GenBank/DDBJ databases">
        <title>Genomic Encyclopedia of Type Strains, Phase III (KMG-III): the genomes of soil and plant-associated and newly described type strains.</title>
        <authorList>
            <person name="Whitman W."/>
        </authorList>
    </citation>
    <scope>NUCLEOTIDE SEQUENCE</scope>
    <source>
        <strain evidence="1">HMT 1</strain>
    </source>
</reference>
<evidence type="ECO:0000313" key="2">
    <source>
        <dbReference type="Proteomes" id="UP001204445"/>
    </source>
</evidence>
<proteinExistence type="predicted"/>
<comment type="caution">
    <text evidence="1">The sequence shown here is derived from an EMBL/GenBank/DDBJ whole genome shotgun (WGS) entry which is preliminary data.</text>
</comment>
<dbReference type="InterPro" id="IPR038713">
    <property type="entry name" value="Terminase_Gp1_N_sf"/>
</dbReference>
<dbReference type="Proteomes" id="UP001204445">
    <property type="component" value="Unassembled WGS sequence"/>
</dbReference>
<dbReference type="EMBL" id="JANUCT010000001">
    <property type="protein sequence ID" value="MCS3902211.1"/>
    <property type="molecule type" value="Genomic_DNA"/>
</dbReference>